<sequence length="148" mass="17396">MQRESIRMLNKYLRLKVQHQSLTSKFIDEYGGKFFGMDFSKWLRKEEVKKDLNEYIIDKSGKTTAGMEQIGDQSEKGKAAKLLDDDLDEDDFLHDIKEGEDDLLEDELDMHLSRHYATRAIVDREDTLPPILPHGILRRTWHKNDDET</sequence>
<keyword evidence="2" id="KW-1185">Reference proteome</keyword>
<evidence type="ECO:0000313" key="2">
    <source>
        <dbReference type="Proteomes" id="UP001605036"/>
    </source>
</evidence>
<organism evidence="1 2">
    <name type="scientific">Riccia fluitans</name>
    <dbReference type="NCBI Taxonomy" id="41844"/>
    <lineage>
        <taxon>Eukaryota</taxon>
        <taxon>Viridiplantae</taxon>
        <taxon>Streptophyta</taxon>
        <taxon>Embryophyta</taxon>
        <taxon>Marchantiophyta</taxon>
        <taxon>Marchantiopsida</taxon>
        <taxon>Marchantiidae</taxon>
        <taxon>Marchantiales</taxon>
        <taxon>Ricciaceae</taxon>
        <taxon>Riccia</taxon>
    </lineage>
</organism>
<dbReference type="Proteomes" id="UP001605036">
    <property type="component" value="Unassembled WGS sequence"/>
</dbReference>
<proteinExistence type="predicted"/>
<comment type="caution">
    <text evidence="1">The sequence shown here is derived from an EMBL/GenBank/DDBJ whole genome shotgun (WGS) entry which is preliminary data.</text>
</comment>
<dbReference type="EMBL" id="JBHFFA010000003">
    <property type="protein sequence ID" value="KAL2635345.1"/>
    <property type="molecule type" value="Genomic_DNA"/>
</dbReference>
<name>A0ABD1YX31_9MARC</name>
<gene>
    <name evidence="1" type="ORF">R1flu_006824</name>
</gene>
<reference evidence="1 2" key="1">
    <citation type="submission" date="2024-09" db="EMBL/GenBank/DDBJ databases">
        <title>Chromosome-scale assembly of Riccia fluitans.</title>
        <authorList>
            <person name="Paukszto L."/>
            <person name="Sawicki J."/>
            <person name="Karawczyk K."/>
            <person name="Piernik-Szablinska J."/>
            <person name="Szczecinska M."/>
            <person name="Mazdziarz M."/>
        </authorList>
    </citation>
    <scope>NUCLEOTIDE SEQUENCE [LARGE SCALE GENOMIC DNA]</scope>
    <source>
        <strain evidence="1">Rf_01</strain>
        <tissue evidence="1">Aerial parts of the thallus</tissue>
    </source>
</reference>
<dbReference type="AlphaFoldDB" id="A0ABD1YX31"/>
<accession>A0ABD1YX31</accession>
<evidence type="ECO:0000313" key="1">
    <source>
        <dbReference type="EMBL" id="KAL2635345.1"/>
    </source>
</evidence>
<protein>
    <submittedName>
        <fullName evidence="1">Uncharacterized protein</fullName>
    </submittedName>
</protein>